<protein>
    <submittedName>
        <fullName evidence="1">Uncharacterized protein</fullName>
    </submittedName>
</protein>
<reference evidence="1 2" key="1">
    <citation type="submission" date="2019-03" db="EMBL/GenBank/DDBJ databases">
        <title>Genomic Encyclopedia of Archaeal and Bacterial Type Strains, Phase II (KMG-II): from individual species to whole genera.</title>
        <authorList>
            <person name="Goeker M."/>
        </authorList>
    </citation>
    <scope>NUCLEOTIDE SEQUENCE [LARGE SCALE GENOMIC DNA]</scope>
    <source>
        <strain evidence="1 2">DSM 24782</strain>
    </source>
</reference>
<dbReference type="AlphaFoldDB" id="A0A4R7FDA4"/>
<sequence>MGTKAESPDVDVTASTDEAPARAFAPGASVVLLAPRKLRGTVGVVRRRLAEGWEVEVRTALGTPMHLTLPERDLHLR</sequence>
<dbReference type="Proteomes" id="UP000295344">
    <property type="component" value="Unassembled WGS sequence"/>
</dbReference>
<gene>
    <name evidence="1" type="ORF">CLV52_3449</name>
</gene>
<dbReference type="RefSeq" id="WP_133767583.1">
    <property type="nucleotide sequence ID" value="NZ_BAAARP010000001.1"/>
</dbReference>
<accession>A0A4R7FDA4</accession>
<proteinExistence type="predicted"/>
<evidence type="ECO:0000313" key="2">
    <source>
        <dbReference type="Proteomes" id="UP000295344"/>
    </source>
</evidence>
<evidence type="ECO:0000313" key="1">
    <source>
        <dbReference type="EMBL" id="TDS74925.1"/>
    </source>
</evidence>
<name>A0A4R7FDA4_9MICO</name>
<dbReference type="EMBL" id="SOAM01000004">
    <property type="protein sequence ID" value="TDS74925.1"/>
    <property type="molecule type" value="Genomic_DNA"/>
</dbReference>
<keyword evidence="2" id="KW-1185">Reference proteome</keyword>
<comment type="caution">
    <text evidence="1">The sequence shown here is derived from an EMBL/GenBank/DDBJ whole genome shotgun (WGS) entry which is preliminary data.</text>
</comment>
<organism evidence="1 2">
    <name type="scientific">Amnibacterium kyonggiense</name>
    <dbReference type="NCBI Taxonomy" id="595671"/>
    <lineage>
        <taxon>Bacteria</taxon>
        <taxon>Bacillati</taxon>
        <taxon>Actinomycetota</taxon>
        <taxon>Actinomycetes</taxon>
        <taxon>Micrococcales</taxon>
        <taxon>Microbacteriaceae</taxon>
        <taxon>Amnibacterium</taxon>
    </lineage>
</organism>